<sequence>MRIIHGPTEIAGQIGILCNQLRKNGYLVGGYNWFHTYLNYKNHIINTDLFEIGPEIPNYIKHMDIFHFHNGESFVQEFGDLPLIKKAGKKMLMHHWGSDVRNTEITKKLSPYPLPPSYFSDDEIHARLETTSKYIDTAIVQDYELLPYVKDYYKNVHVMPLAFDIHKYEPSYPRIDNDNPLLIHAPTNREFKGSEYIEQAIANLKEKESFTFKLIEKMSHNEALEIYKEADIIIDQLLVGTYGMLAVEAMAMGKVVVGFIRDDVRNQLPLELPIVNATPDNIQEVLADLINNPKKRNELGQQGRKYVAEYHAANKVVKQLINIYKEL</sequence>
<evidence type="ECO:0000313" key="3">
    <source>
        <dbReference type="EMBL" id="KYC96008.1"/>
    </source>
</evidence>
<dbReference type="PANTHER" id="PTHR46401">
    <property type="entry name" value="GLYCOSYLTRANSFERASE WBBK-RELATED"/>
    <property type="match status" value="1"/>
</dbReference>
<dbReference type="RefSeq" id="WP_066234337.1">
    <property type="nucleotide sequence ID" value="NZ_CP066701.1"/>
</dbReference>
<dbReference type="SUPFAM" id="SSF53756">
    <property type="entry name" value="UDP-Glycosyltransferase/glycogen phosphorylase"/>
    <property type="match status" value="1"/>
</dbReference>
<dbReference type="KEGG" id="hspo:JGZ69_13835"/>
<keyword evidence="5" id="KW-1185">Reference proteome</keyword>
<evidence type="ECO:0000313" key="4">
    <source>
        <dbReference type="EMBL" id="QQX23912.1"/>
    </source>
</evidence>
<dbReference type="Proteomes" id="UP000595512">
    <property type="component" value="Chromosome"/>
</dbReference>
<name>A0A150KNG1_9BACI</name>
<dbReference type="AlphaFoldDB" id="A0A150KNG1"/>
<evidence type="ECO:0000256" key="1">
    <source>
        <dbReference type="ARBA" id="ARBA00022679"/>
    </source>
</evidence>
<evidence type="ECO:0000313" key="5">
    <source>
        <dbReference type="Proteomes" id="UP000075666"/>
    </source>
</evidence>
<keyword evidence="1" id="KW-0808">Transferase</keyword>
<dbReference type="Pfam" id="PF00534">
    <property type="entry name" value="Glycos_transf_1"/>
    <property type="match status" value="1"/>
</dbReference>
<dbReference type="InterPro" id="IPR001296">
    <property type="entry name" value="Glyco_trans_1"/>
</dbReference>
<dbReference type="OrthoDB" id="9809622at2"/>
<dbReference type="GeneID" id="62500364"/>
<feature type="domain" description="Glycosyl transferase family 1" evidence="2">
    <location>
        <begin position="195"/>
        <end position="305"/>
    </location>
</feature>
<evidence type="ECO:0000259" key="2">
    <source>
        <dbReference type="Pfam" id="PF00534"/>
    </source>
</evidence>
<accession>A0A150KNG1</accession>
<organism evidence="3 5">
    <name type="scientific">Heyndrickxia sporothermodurans</name>
    <dbReference type="NCBI Taxonomy" id="46224"/>
    <lineage>
        <taxon>Bacteria</taxon>
        <taxon>Bacillati</taxon>
        <taxon>Bacillota</taxon>
        <taxon>Bacilli</taxon>
        <taxon>Bacillales</taxon>
        <taxon>Bacillaceae</taxon>
        <taxon>Heyndrickxia</taxon>
    </lineage>
</organism>
<gene>
    <name evidence="3" type="ORF">B4102_3564</name>
    <name evidence="4" type="ORF">JGZ69_13835</name>
</gene>
<dbReference type="STRING" id="46224.B4102_3564"/>
<dbReference type="EMBL" id="LQYN01000095">
    <property type="protein sequence ID" value="KYC96008.1"/>
    <property type="molecule type" value="Genomic_DNA"/>
</dbReference>
<dbReference type="PANTHER" id="PTHR46401:SF2">
    <property type="entry name" value="GLYCOSYLTRANSFERASE WBBK-RELATED"/>
    <property type="match status" value="1"/>
</dbReference>
<reference evidence="4 6" key="2">
    <citation type="submission" date="2020-12" db="EMBL/GenBank/DDBJ databases">
        <title>Taxonomic evaluation of the Bacillus sporothermodurans group of bacteria based on whole genome sequences.</title>
        <authorList>
            <person name="Fiedler G."/>
            <person name="Herbstmann A.-D."/>
            <person name="Doll E."/>
            <person name="Wenning M."/>
            <person name="Brinks E."/>
            <person name="Kabisch J."/>
            <person name="Breitenwieser F."/>
            <person name="Lappann M."/>
            <person name="Boehnlein C."/>
            <person name="Franz C."/>
        </authorList>
    </citation>
    <scope>NUCLEOTIDE SEQUENCE [LARGE SCALE GENOMIC DNA]</scope>
    <source>
        <strain evidence="4 6">DSM 10599</strain>
    </source>
</reference>
<dbReference type="Proteomes" id="UP000075666">
    <property type="component" value="Unassembled WGS sequence"/>
</dbReference>
<reference evidence="3 5" key="1">
    <citation type="submission" date="2016-01" db="EMBL/GenBank/DDBJ databases">
        <title>Genome Sequences of Twelve Sporeforming Bacillus Species Isolated from Foods.</title>
        <authorList>
            <person name="Berendsen E.M."/>
            <person name="Wells-Bennik M.H."/>
            <person name="Krawcyk A.O."/>
            <person name="De Jong A."/>
            <person name="Holsappel S."/>
            <person name="Eijlander R.T."/>
            <person name="Kuipers O.P."/>
        </authorList>
    </citation>
    <scope>NUCLEOTIDE SEQUENCE [LARGE SCALE GENOMIC DNA]</scope>
    <source>
        <strain evidence="3 5">B4102</strain>
    </source>
</reference>
<evidence type="ECO:0000313" key="6">
    <source>
        <dbReference type="Proteomes" id="UP000595512"/>
    </source>
</evidence>
<dbReference type="Gene3D" id="3.40.50.2000">
    <property type="entry name" value="Glycogen Phosphorylase B"/>
    <property type="match status" value="1"/>
</dbReference>
<dbReference type="GO" id="GO:0009103">
    <property type="term" value="P:lipopolysaccharide biosynthetic process"/>
    <property type="evidence" value="ECO:0007669"/>
    <property type="project" value="TreeGrafter"/>
</dbReference>
<dbReference type="GO" id="GO:0016757">
    <property type="term" value="F:glycosyltransferase activity"/>
    <property type="evidence" value="ECO:0007669"/>
    <property type="project" value="InterPro"/>
</dbReference>
<proteinExistence type="predicted"/>
<dbReference type="PATRIC" id="fig|46224.3.peg.66"/>
<protein>
    <submittedName>
        <fullName evidence="4">Glycosyltransferase family 4 protein</fullName>
    </submittedName>
</protein>
<dbReference type="EMBL" id="CP066701">
    <property type="protein sequence ID" value="QQX23912.1"/>
    <property type="molecule type" value="Genomic_DNA"/>
</dbReference>